<accession>W7Y2C3</accession>
<reference evidence="10 11" key="1">
    <citation type="journal article" date="2014" name="Genome Announc.">
        <title>Draft Genome Sequence of Cytophaga fermentans JCM 21142T, a Facultative Anaerobe Isolated from Marine Mud.</title>
        <authorList>
            <person name="Starns D."/>
            <person name="Oshima K."/>
            <person name="Suda W."/>
            <person name="Iino T."/>
            <person name="Yuki M."/>
            <person name="Inoue J."/>
            <person name="Kitamura K."/>
            <person name="Iida T."/>
            <person name="Darby A."/>
            <person name="Hattori M."/>
            <person name="Ohkuma M."/>
        </authorList>
    </citation>
    <scope>NUCLEOTIDE SEQUENCE [LARGE SCALE GENOMIC DNA]</scope>
    <source>
        <strain evidence="10 11">JCM 21142</strain>
    </source>
</reference>
<dbReference type="Gene3D" id="1.10.1610.10">
    <property type="match status" value="1"/>
</dbReference>
<comment type="similarity">
    <text evidence="2">Belongs to the CobT family.</text>
</comment>
<gene>
    <name evidence="10" type="ORF">JCM21142_1715</name>
</gene>
<dbReference type="InterPro" id="IPR036087">
    <property type="entry name" value="Nict_dMeBzImd_PRibTrfase_sf"/>
</dbReference>
<comment type="caution">
    <text evidence="10">The sequence shown here is derived from an EMBL/GenBank/DDBJ whole genome shotgun (WGS) entry which is preliminary data.</text>
</comment>
<dbReference type="RefSeq" id="WP_027473464.1">
    <property type="nucleotide sequence ID" value="NZ_BAMD01000005.1"/>
</dbReference>
<evidence type="ECO:0000256" key="3">
    <source>
        <dbReference type="ARBA" id="ARBA00011991"/>
    </source>
</evidence>
<dbReference type="GO" id="GO:0008939">
    <property type="term" value="F:nicotinate-nucleotide-dimethylbenzimidazole phosphoribosyltransferase activity"/>
    <property type="evidence" value="ECO:0007669"/>
    <property type="project" value="UniProtKB-UniRule"/>
</dbReference>
<comment type="pathway">
    <text evidence="1">Nucleoside biosynthesis; alpha-ribazole biosynthesis; alpha-ribazole from 5,6-dimethylbenzimidazole: step 1/2.</text>
</comment>
<keyword evidence="5" id="KW-0169">Cobalamin biosynthesis</keyword>
<dbReference type="PANTHER" id="PTHR43463">
    <property type="entry name" value="NICOTINATE-NUCLEOTIDE--DIMETHYLBENZIMIDAZOLE PHOSPHORIBOSYLTRANSFERASE"/>
    <property type="match status" value="1"/>
</dbReference>
<proteinExistence type="inferred from homology"/>
<dbReference type="NCBIfam" id="NF000996">
    <property type="entry name" value="PRK00105.1"/>
    <property type="match status" value="1"/>
</dbReference>
<dbReference type="EC" id="2.4.2.21" evidence="3 9"/>
<dbReference type="PANTHER" id="PTHR43463:SF1">
    <property type="entry name" value="NICOTINATE-NUCLEOTIDE--DIMETHYLBENZIMIDAZOLE PHOSPHORIBOSYLTRANSFERASE"/>
    <property type="match status" value="1"/>
</dbReference>
<sequence length="356" mass="38256">MEALKNLNIQSTGNAELEEALQHKIDRKTKPIGSLGQMERIAAQVGLIQQTLSPKLCKPVMLTVASDHWITDEGVSPVSTNITWQQVLNFIGGGGGIGLFCDVYGFDLYVVDAGVNYDFPEHPKLIDKKVRKGTRNFLHEHAMTDEECNQAIQNGRDVVRSFAQKGSNVVAFGEMGIGNTSPATALLSVFSSTPVETCTGPGCGLSPDGVVNKAAVLKQAIAKHGIADKPEDNLARFGGLEIATIAGGMLEAAAQRMLIVVDGFITSSAFMAAYEICSTVKEYAVFAHSSKENGHKLMLGHMKAEAIMDLDLRLGEGTGAAVAYPIIQGSVEMLNRMTTFDETEVEDTTSVKYIEK</sequence>
<evidence type="ECO:0000256" key="5">
    <source>
        <dbReference type="ARBA" id="ARBA00022573"/>
    </source>
</evidence>
<evidence type="ECO:0000256" key="7">
    <source>
        <dbReference type="ARBA" id="ARBA00022679"/>
    </source>
</evidence>
<dbReference type="UniPathway" id="UPA00061">
    <property type="reaction ID" value="UER00516"/>
</dbReference>
<dbReference type="InterPro" id="IPR003200">
    <property type="entry name" value="Nict_dMeBzImd_PRibTrfase"/>
</dbReference>
<evidence type="ECO:0000256" key="9">
    <source>
        <dbReference type="NCBIfam" id="TIGR03160"/>
    </source>
</evidence>
<dbReference type="CDD" id="cd02439">
    <property type="entry name" value="DMB-PRT_CobT"/>
    <property type="match status" value="1"/>
</dbReference>
<dbReference type="STRING" id="869213.GCA_000517085_04185"/>
<dbReference type="Proteomes" id="UP000019402">
    <property type="component" value="Unassembled WGS sequence"/>
</dbReference>
<comment type="catalytic activity">
    <reaction evidence="8">
        <text>5,6-dimethylbenzimidazole + nicotinate beta-D-ribonucleotide = alpha-ribazole 5'-phosphate + nicotinate + H(+)</text>
        <dbReference type="Rhea" id="RHEA:11196"/>
        <dbReference type="ChEBI" id="CHEBI:15378"/>
        <dbReference type="ChEBI" id="CHEBI:15890"/>
        <dbReference type="ChEBI" id="CHEBI:32544"/>
        <dbReference type="ChEBI" id="CHEBI:57502"/>
        <dbReference type="ChEBI" id="CHEBI:57918"/>
        <dbReference type="EC" id="2.4.2.21"/>
    </reaction>
</comment>
<dbReference type="AlphaFoldDB" id="W7Y2C3"/>
<dbReference type="Pfam" id="PF02277">
    <property type="entry name" value="DBI_PRT"/>
    <property type="match status" value="1"/>
</dbReference>
<evidence type="ECO:0000256" key="4">
    <source>
        <dbReference type="ARBA" id="ARBA00015486"/>
    </source>
</evidence>
<dbReference type="NCBIfam" id="TIGR03160">
    <property type="entry name" value="cobT_DBIPRT"/>
    <property type="match status" value="1"/>
</dbReference>
<dbReference type="OrthoDB" id="9781491at2"/>
<keyword evidence="6 10" id="KW-0328">Glycosyltransferase</keyword>
<organism evidence="10 11">
    <name type="scientific">Saccharicrinis fermentans DSM 9555 = JCM 21142</name>
    <dbReference type="NCBI Taxonomy" id="869213"/>
    <lineage>
        <taxon>Bacteria</taxon>
        <taxon>Pseudomonadati</taxon>
        <taxon>Bacteroidota</taxon>
        <taxon>Bacteroidia</taxon>
        <taxon>Marinilabiliales</taxon>
        <taxon>Marinilabiliaceae</taxon>
        <taxon>Saccharicrinis</taxon>
    </lineage>
</organism>
<evidence type="ECO:0000313" key="11">
    <source>
        <dbReference type="Proteomes" id="UP000019402"/>
    </source>
</evidence>
<dbReference type="eggNOG" id="COG2038">
    <property type="taxonomic scope" value="Bacteria"/>
</dbReference>
<dbReference type="Gene3D" id="3.40.50.10210">
    <property type="match status" value="1"/>
</dbReference>
<keyword evidence="11" id="KW-1185">Reference proteome</keyword>
<dbReference type="EMBL" id="BAMD01000005">
    <property type="protein sequence ID" value="GAF02087.1"/>
    <property type="molecule type" value="Genomic_DNA"/>
</dbReference>
<evidence type="ECO:0000256" key="2">
    <source>
        <dbReference type="ARBA" id="ARBA00007110"/>
    </source>
</evidence>
<protein>
    <recommendedName>
        <fullName evidence="4 9">Nicotinate-nucleotide--dimethylbenzimidazole phosphoribosyltransferase</fullName>
        <ecNumber evidence="3 9">2.4.2.21</ecNumber>
    </recommendedName>
</protein>
<evidence type="ECO:0000313" key="10">
    <source>
        <dbReference type="EMBL" id="GAF02087.1"/>
    </source>
</evidence>
<dbReference type="FunFam" id="3.40.50.10210:FF:000001">
    <property type="entry name" value="Nicotinate-nucleotide--dimethylbenzimidazole phosphoribosyltransferase"/>
    <property type="match status" value="1"/>
</dbReference>
<evidence type="ECO:0000256" key="1">
    <source>
        <dbReference type="ARBA" id="ARBA00005049"/>
    </source>
</evidence>
<dbReference type="SUPFAM" id="SSF52733">
    <property type="entry name" value="Nicotinate mononucleotide:5,6-dimethylbenzimidazole phosphoribosyltransferase (CobT)"/>
    <property type="match status" value="1"/>
</dbReference>
<dbReference type="InterPro" id="IPR023195">
    <property type="entry name" value="Nict_dMeBzImd_PRibTrfase_N"/>
</dbReference>
<evidence type="ECO:0000256" key="8">
    <source>
        <dbReference type="ARBA" id="ARBA00047340"/>
    </source>
</evidence>
<evidence type="ECO:0000256" key="6">
    <source>
        <dbReference type="ARBA" id="ARBA00022676"/>
    </source>
</evidence>
<dbReference type="GO" id="GO:0009236">
    <property type="term" value="P:cobalamin biosynthetic process"/>
    <property type="evidence" value="ECO:0007669"/>
    <property type="project" value="UniProtKB-UniRule"/>
</dbReference>
<name>W7Y2C3_9BACT</name>
<dbReference type="InterPro" id="IPR017846">
    <property type="entry name" value="Nict_dMeBzImd_PRibTrfase_bact"/>
</dbReference>
<keyword evidence="7 10" id="KW-0808">Transferase</keyword>